<reference evidence="2" key="1">
    <citation type="submission" date="2019-04" db="EMBL/GenBank/DDBJ databases">
        <authorList>
            <person name="Alioto T."/>
            <person name="Alioto T."/>
        </authorList>
    </citation>
    <scope>NUCLEOTIDE SEQUENCE [LARGE SCALE GENOMIC DNA]</scope>
</reference>
<feature type="compositionally biased region" description="Basic and acidic residues" evidence="1">
    <location>
        <begin position="1"/>
        <end position="21"/>
    </location>
</feature>
<evidence type="ECO:0000256" key="1">
    <source>
        <dbReference type="SAM" id="MobiDB-lite"/>
    </source>
</evidence>
<gene>
    <name evidence="2" type="ORF">MONAX_5E004157</name>
</gene>
<proteinExistence type="predicted"/>
<sequence>MNEPLGRPDETTTRRKGRADDSPCLGRTSVPEGRPRSRGHLYLPEEHKGTVDGPESPGERGIDTNLLGERFRDRPVILRTSVTCDSGPTGVRGRVPPSVVRRHRAYRVSRET</sequence>
<feature type="region of interest" description="Disordered" evidence="1">
    <location>
        <begin position="1"/>
        <end position="66"/>
    </location>
</feature>
<comment type="caution">
    <text evidence="2">The sequence shown here is derived from an EMBL/GenBank/DDBJ whole genome shotgun (WGS) entry which is preliminary data.</text>
</comment>
<dbReference type="AlphaFoldDB" id="A0A5E4CRV3"/>
<organism evidence="2">
    <name type="scientific">Marmota monax</name>
    <name type="common">Woodchuck</name>
    <dbReference type="NCBI Taxonomy" id="9995"/>
    <lineage>
        <taxon>Eukaryota</taxon>
        <taxon>Metazoa</taxon>
        <taxon>Chordata</taxon>
        <taxon>Craniata</taxon>
        <taxon>Vertebrata</taxon>
        <taxon>Euteleostomi</taxon>
        <taxon>Mammalia</taxon>
        <taxon>Eutheria</taxon>
        <taxon>Euarchontoglires</taxon>
        <taxon>Glires</taxon>
        <taxon>Rodentia</taxon>
        <taxon>Sciuromorpha</taxon>
        <taxon>Sciuridae</taxon>
        <taxon>Xerinae</taxon>
        <taxon>Marmotini</taxon>
        <taxon>Marmota</taxon>
    </lineage>
</organism>
<evidence type="ECO:0000313" key="2">
    <source>
        <dbReference type="EMBL" id="VTJ84524.1"/>
    </source>
</evidence>
<name>A0A5E4CRV3_MARMO</name>
<protein>
    <submittedName>
        <fullName evidence="2">Uncharacterized protein</fullName>
    </submittedName>
</protein>
<accession>A0A5E4CRV3</accession>
<dbReference type="EMBL" id="CABDUW010001899">
    <property type="protein sequence ID" value="VTJ84524.1"/>
    <property type="molecule type" value="Genomic_DNA"/>
</dbReference>